<protein>
    <submittedName>
        <fullName evidence="3">Uncharacterized protein</fullName>
    </submittedName>
</protein>
<dbReference type="RefSeq" id="WP_129404160.1">
    <property type="nucleotide sequence ID" value="NZ_SBKP01000007.1"/>
</dbReference>
<keyword evidence="2" id="KW-0472">Membrane</keyword>
<keyword evidence="2" id="KW-1133">Transmembrane helix</keyword>
<sequence>MSRDQKPKAVKAVAIVGGGGGAPADHASAPQGAEEEHLPEAHAPAKAALPLFPALLFLIGCALGGAALTALPHHMPELAALLYGNKQ</sequence>
<keyword evidence="4" id="KW-1185">Reference proteome</keyword>
<feature type="transmembrane region" description="Helical" evidence="2">
    <location>
        <begin position="51"/>
        <end position="71"/>
    </location>
</feature>
<evidence type="ECO:0000256" key="1">
    <source>
        <dbReference type="SAM" id="MobiDB-lite"/>
    </source>
</evidence>
<evidence type="ECO:0000313" key="3">
    <source>
        <dbReference type="EMBL" id="RXR28742.1"/>
    </source>
</evidence>
<dbReference type="EMBL" id="SBKP01000007">
    <property type="protein sequence ID" value="RXR28742.1"/>
    <property type="molecule type" value="Genomic_DNA"/>
</dbReference>
<accession>A0A4Q1KGW4</accession>
<keyword evidence="2" id="KW-0812">Transmembrane</keyword>
<evidence type="ECO:0000313" key="4">
    <source>
        <dbReference type="Proteomes" id="UP000290958"/>
    </source>
</evidence>
<gene>
    <name evidence="3" type="ORF">EQG66_08440</name>
</gene>
<dbReference type="AlphaFoldDB" id="A0A4Q1KGW4"/>
<feature type="region of interest" description="Disordered" evidence="1">
    <location>
        <begin position="17"/>
        <end position="41"/>
    </location>
</feature>
<reference evidence="4" key="1">
    <citation type="submission" date="2019-01" db="EMBL/GenBank/DDBJ databases">
        <title>Cytophagaceae bacterium strain CAR-16.</title>
        <authorList>
            <person name="Chen W.-M."/>
        </authorList>
    </citation>
    <scope>NUCLEOTIDE SEQUENCE [LARGE SCALE GENOMIC DNA]</scope>
    <source>
        <strain evidence="4">CHR27</strain>
    </source>
</reference>
<comment type="caution">
    <text evidence="3">The sequence shown here is derived from an EMBL/GenBank/DDBJ whole genome shotgun (WGS) entry which is preliminary data.</text>
</comment>
<name>A0A4Q1KGW4_9SPHN</name>
<evidence type="ECO:0000256" key="2">
    <source>
        <dbReference type="SAM" id="Phobius"/>
    </source>
</evidence>
<organism evidence="3 4">
    <name type="scientific">Sphingobium fluviale</name>
    <dbReference type="NCBI Taxonomy" id="2506423"/>
    <lineage>
        <taxon>Bacteria</taxon>
        <taxon>Pseudomonadati</taxon>
        <taxon>Pseudomonadota</taxon>
        <taxon>Alphaproteobacteria</taxon>
        <taxon>Sphingomonadales</taxon>
        <taxon>Sphingomonadaceae</taxon>
        <taxon>Sphingobium</taxon>
    </lineage>
</organism>
<proteinExistence type="predicted"/>
<dbReference type="Proteomes" id="UP000290958">
    <property type="component" value="Unassembled WGS sequence"/>
</dbReference>